<dbReference type="Proteomes" id="UP000053328">
    <property type="component" value="Unassembled WGS sequence"/>
</dbReference>
<gene>
    <name evidence="2" type="ORF">PV08_01192</name>
</gene>
<keyword evidence="3" id="KW-1185">Reference proteome</keyword>
<organism evidence="2 3">
    <name type="scientific">Exophiala spinifera</name>
    <dbReference type="NCBI Taxonomy" id="91928"/>
    <lineage>
        <taxon>Eukaryota</taxon>
        <taxon>Fungi</taxon>
        <taxon>Dikarya</taxon>
        <taxon>Ascomycota</taxon>
        <taxon>Pezizomycotina</taxon>
        <taxon>Eurotiomycetes</taxon>
        <taxon>Chaetothyriomycetidae</taxon>
        <taxon>Chaetothyriales</taxon>
        <taxon>Herpotrichiellaceae</taxon>
        <taxon>Exophiala</taxon>
    </lineage>
</organism>
<dbReference type="GeneID" id="27328275"/>
<evidence type="ECO:0000313" key="2">
    <source>
        <dbReference type="EMBL" id="KIW20617.1"/>
    </source>
</evidence>
<feature type="region of interest" description="Disordered" evidence="1">
    <location>
        <begin position="316"/>
        <end position="390"/>
    </location>
</feature>
<accession>A0A0D2A770</accession>
<sequence>MPEAHGFKVTLISADGKDYVEFGNQSIGTPSRARVISSKVLAKDGEQFHIKIDFGSAYDHLVGTPHKKHRYDLRSSFRNPLNRVDEAVAKPSEQSTEKLPFTFGALIYISGQKKADYAQLLNPSQQNVVVKGRHSIERVGESSSNVVVKPWMFTERGIEAMLSDLDLSLGSQHSDKSTDCEVDEITDALKNATNTKHTTPGGQIVVLIRRCVVLGESQYAGGWHRAGENEDIARPNDNAPSITTSKSSTRFKKVKFMNYKIYDQDDDFYAKFVIQALDLPKLVNLNLATPNGEPITQRVQTGGGFLNSALSTSPLKRTKMVSDDGSESEHEESTNAAGDFSREEEGSSSDEESHSRKRRKALVGTPSRQRSPTAANLSETTGGNDSTQDE</sequence>
<evidence type="ECO:0000256" key="1">
    <source>
        <dbReference type="SAM" id="MobiDB-lite"/>
    </source>
</evidence>
<dbReference type="HOGENOM" id="CLU_035335_0_0_1"/>
<dbReference type="EMBL" id="KN847492">
    <property type="protein sequence ID" value="KIW20617.1"/>
    <property type="molecule type" value="Genomic_DNA"/>
</dbReference>
<feature type="compositionally biased region" description="Polar residues" evidence="1">
    <location>
        <begin position="366"/>
        <end position="390"/>
    </location>
</feature>
<reference evidence="2 3" key="1">
    <citation type="submission" date="2015-01" db="EMBL/GenBank/DDBJ databases">
        <title>The Genome Sequence of Exophiala spinifera CBS89968.</title>
        <authorList>
            <consortium name="The Broad Institute Genomics Platform"/>
            <person name="Cuomo C."/>
            <person name="de Hoog S."/>
            <person name="Gorbushina A."/>
            <person name="Stielow B."/>
            <person name="Teixiera M."/>
            <person name="Abouelleil A."/>
            <person name="Chapman S.B."/>
            <person name="Priest M."/>
            <person name="Young S.K."/>
            <person name="Wortman J."/>
            <person name="Nusbaum C."/>
            <person name="Birren B."/>
        </authorList>
    </citation>
    <scope>NUCLEOTIDE SEQUENCE [LARGE SCALE GENOMIC DNA]</scope>
    <source>
        <strain evidence="2 3">CBS 89968</strain>
    </source>
</reference>
<name>A0A0D2A770_9EURO</name>
<evidence type="ECO:0000313" key="3">
    <source>
        <dbReference type="Proteomes" id="UP000053328"/>
    </source>
</evidence>
<protein>
    <submittedName>
        <fullName evidence="2">Uncharacterized protein</fullName>
    </submittedName>
</protein>
<dbReference type="RefSeq" id="XP_016240833.1">
    <property type="nucleotide sequence ID" value="XM_016375557.1"/>
</dbReference>
<proteinExistence type="predicted"/>
<dbReference type="VEuPathDB" id="FungiDB:PV08_01192"/>
<dbReference type="AlphaFoldDB" id="A0A0D2A770"/>
<dbReference type="STRING" id="91928.A0A0D2A770"/>
<dbReference type="OrthoDB" id="4144012at2759"/>